<dbReference type="InterPro" id="IPR029058">
    <property type="entry name" value="AB_hydrolase_fold"/>
</dbReference>
<evidence type="ECO:0000313" key="3">
    <source>
        <dbReference type="Proteomes" id="UP000076510"/>
    </source>
</evidence>
<accession>A0A165J524</accession>
<gene>
    <name evidence="2" type="ORF">AV649_03770</name>
</gene>
<dbReference type="RefSeq" id="WP_063191552.1">
    <property type="nucleotide sequence ID" value="NZ_LQQY01000034.1"/>
</dbReference>
<dbReference type="Gene3D" id="3.40.50.1820">
    <property type="entry name" value="alpha/beta hydrolase"/>
    <property type="match status" value="1"/>
</dbReference>
<dbReference type="Pfam" id="PF00561">
    <property type="entry name" value="Abhydrolase_1"/>
    <property type="match status" value="1"/>
</dbReference>
<reference evidence="3" key="1">
    <citation type="submission" date="2016-01" db="EMBL/GenBank/DDBJ databases">
        <title>Whole genome sequencing of Bhargavaea cecembensis T14.</title>
        <authorList>
            <person name="Hong K.W."/>
        </authorList>
    </citation>
    <scope>NUCLEOTIDE SEQUENCE [LARGE SCALE GENOMIC DNA]</scope>
    <source>
        <strain evidence="3">M19</strain>
    </source>
</reference>
<sequence>MIETGIGCPYYEWRSLCEHLASDYRILLYHRQGYGKSPESIRPRDTTSISVELHELLLSLEVNVPFTLLGHSYGGLCAQHFTRLFPHLVKHLILVDSTSKNFMTLYELGTPVLNSYIALEQMIEANKVRSTKTQAELTNEIPSDSVEEMKAFLTSPLLYQTVADEFSLWEHSSETMKKSGPFPDLPLTIIARAPEVSALPFIKHGIPAEEAYRYEQRWHELQQELSRLSKKGEMVIAKGSDHEIHLDRPDQVIECLLKSKKSGACT</sequence>
<feature type="domain" description="AB hydrolase-1" evidence="1">
    <location>
        <begin position="10"/>
        <end position="129"/>
    </location>
</feature>
<dbReference type="GO" id="GO:0016020">
    <property type="term" value="C:membrane"/>
    <property type="evidence" value="ECO:0007669"/>
    <property type="project" value="TreeGrafter"/>
</dbReference>
<dbReference type="Proteomes" id="UP000076510">
    <property type="component" value="Unassembled WGS sequence"/>
</dbReference>
<name>A0A165J524_9BACI</name>
<organism evidence="2 3">
    <name type="scientific">Rossellomorea marisflavi</name>
    <dbReference type="NCBI Taxonomy" id="189381"/>
    <lineage>
        <taxon>Bacteria</taxon>
        <taxon>Bacillati</taxon>
        <taxon>Bacillota</taxon>
        <taxon>Bacilli</taxon>
        <taxon>Bacillales</taxon>
        <taxon>Bacillaceae</taxon>
        <taxon>Rossellomorea</taxon>
    </lineage>
</organism>
<evidence type="ECO:0000259" key="1">
    <source>
        <dbReference type="Pfam" id="PF00561"/>
    </source>
</evidence>
<dbReference type="SUPFAM" id="SSF53474">
    <property type="entry name" value="alpha/beta-Hydrolases"/>
    <property type="match status" value="1"/>
</dbReference>
<comment type="caution">
    <text evidence="2">The sequence shown here is derived from an EMBL/GenBank/DDBJ whole genome shotgun (WGS) entry which is preliminary data.</text>
</comment>
<dbReference type="AlphaFoldDB" id="A0A165J524"/>
<dbReference type="PANTHER" id="PTHR43798:SF33">
    <property type="entry name" value="HYDROLASE, PUTATIVE (AFU_ORTHOLOGUE AFUA_2G14860)-RELATED"/>
    <property type="match status" value="1"/>
</dbReference>
<dbReference type="InterPro" id="IPR050266">
    <property type="entry name" value="AB_hydrolase_sf"/>
</dbReference>
<dbReference type="PANTHER" id="PTHR43798">
    <property type="entry name" value="MONOACYLGLYCEROL LIPASE"/>
    <property type="match status" value="1"/>
</dbReference>
<dbReference type="EMBL" id="LQQY01000034">
    <property type="protein sequence ID" value="KZE45322.1"/>
    <property type="molecule type" value="Genomic_DNA"/>
</dbReference>
<protein>
    <recommendedName>
        <fullName evidence="1">AB hydrolase-1 domain-containing protein</fullName>
    </recommendedName>
</protein>
<evidence type="ECO:0000313" key="2">
    <source>
        <dbReference type="EMBL" id="KZE45322.1"/>
    </source>
</evidence>
<dbReference type="InterPro" id="IPR000073">
    <property type="entry name" value="AB_hydrolase_1"/>
</dbReference>
<proteinExistence type="predicted"/>